<organism evidence="2 3">
    <name type="scientific">Odynerus spinipes</name>
    <dbReference type="NCBI Taxonomy" id="1348599"/>
    <lineage>
        <taxon>Eukaryota</taxon>
        <taxon>Metazoa</taxon>
        <taxon>Ecdysozoa</taxon>
        <taxon>Arthropoda</taxon>
        <taxon>Hexapoda</taxon>
        <taxon>Insecta</taxon>
        <taxon>Pterygota</taxon>
        <taxon>Neoptera</taxon>
        <taxon>Endopterygota</taxon>
        <taxon>Hymenoptera</taxon>
        <taxon>Apocrita</taxon>
        <taxon>Aculeata</taxon>
        <taxon>Vespoidea</taxon>
        <taxon>Vespidae</taxon>
        <taxon>Eumeninae</taxon>
        <taxon>Odynerus</taxon>
    </lineage>
</organism>
<protein>
    <submittedName>
        <fullName evidence="2">Uncharacterized protein</fullName>
    </submittedName>
</protein>
<feature type="compositionally biased region" description="Polar residues" evidence="1">
    <location>
        <begin position="84"/>
        <end position="96"/>
    </location>
</feature>
<comment type="caution">
    <text evidence="2">The sequence shown here is derived from an EMBL/GenBank/DDBJ whole genome shotgun (WGS) entry which is preliminary data.</text>
</comment>
<reference evidence="2" key="1">
    <citation type="submission" date="2021-08" db="EMBL/GenBank/DDBJ databases">
        <authorList>
            <person name="Misof B."/>
            <person name="Oliver O."/>
            <person name="Podsiadlowski L."/>
            <person name="Donath A."/>
            <person name="Peters R."/>
            <person name="Mayer C."/>
            <person name="Rust J."/>
            <person name="Gunkel S."/>
            <person name="Lesny P."/>
            <person name="Martin S."/>
            <person name="Oeyen J.P."/>
            <person name="Petersen M."/>
            <person name="Panagiotis P."/>
            <person name="Wilbrandt J."/>
            <person name="Tanja T."/>
        </authorList>
    </citation>
    <scope>NUCLEOTIDE SEQUENCE</scope>
    <source>
        <strain evidence="2">GBR_01_08_01A</strain>
        <tissue evidence="2">Thorax + abdomen</tissue>
    </source>
</reference>
<gene>
    <name evidence="2" type="ORF">KPH14_012759</name>
</gene>
<feature type="region of interest" description="Disordered" evidence="1">
    <location>
        <begin position="84"/>
        <end position="112"/>
    </location>
</feature>
<sequence>MDRTKIEKFTTDQLREEASKYGLPTSENPDALLDAILTHWERYGQERQPPAREPPATTVTLGASLRGEGVQLVLRIEQVMAEQNRPSVATGTTDSTLLPPVGRIVDGRTRHNGVGVTDPGVCWPRRR</sequence>
<dbReference type="AlphaFoldDB" id="A0AAD9R8Z2"/>
<keyword evidence="3" id="KW-1185">Reference proteome</keyword>
<dbReference type="Proteomes" id="UP001258017">
    <property type="component" value="Unassembled WGS sequence"/>
</dbReference>
<evidence type="ECO:0000313" key="3">
    <source>
        <dbReference type="Proteomes" id="UP001258017"/>
    </source>
</evidence>
<accession>A0AAD9R8Z2</accession>
<dbReference type="EMBL" id="JAIFRP010004475">
    <property type="protein sequence ID" value="KAK2575244.1"/>
    <property type="molecule type" value="Genomic_DNA"/>
</dbReference>
<evidence type="ECO:0000256" key="1">
    <source>
        <dbReference type="SAM" id="MobiDB-lite"/>
    </source>
</evidence>
<evidence type="ECO:0000313" key="2">
    <source>
        <dbReference type="EMBL" id="KAK2575244.1"/>
    </source>
</evidence>
<name>A0AAD9R8Z2_9HYME</name>
<reference evidence="2" key="2">
    <citation type="journal article" date="2023" name="Commun. Biol.">
        <title>Intrasexual cuticular hydrocarbon dimorphism in a wasp sheds light on hydrocarbon biosynthesis genes in Hymenoptera.</title>
        <authorList>
            <person name="Moris V.C."/>
            <person name="Podsiadlowski L."/>
            <person name="Martin S."/>
            <person name="Oeyen J.P."/>
            <person name="Donath A."/>
            <person name="Petersen M."/>
            <person name="Wilbrandt J."/>
            <person name="Misof B."/>
            <person name="Liedtke D."/>
            <person name="Thamm M."/>
            <person name="Scheiner R."/>
            <person name="Schmitt T."/>
            <person name="Niehuis O."/>
        </authorList>
    </citation>
    <scope>NUCLEOTIDE SEQUENCE</scope>
    <source>
        <strain evidence="2">GBR_01_08_01A</strain>
    </source>
</reference>
<proteinExistence type="predicted"/>